<dbReference type="GO" id="GO:0004497">
    <property type="term" value="F:monooxygenase activity"/>
    <property type="evidence" value="ECO:0007669"/>
    <property type="project" value="UniProtKB-KW"/>
</dbReference>
<evidence type="ECO:0000256" key="4">
    <source>
        <dbReference type="ARBA" id="ARBA00023004"/>
    </source>
</evidence>
<gene>
    <name evidence="8" type="ORF">D0Z07_4530</name>
</gene>
<evidence type="ECO:0000256" key="7">
    <source>
        <dbReference type="SAM" id="Phobius"/>
    </source>
</evidence>
<dbReference type="CDD" id="cd11065">
    <property type="entry name" value="CYP64-like"/>
    <property type="match status" value="1"/>
</dbReference>
<evidence type="ECO:0000256" key="3">
    <source>
        <dbReference type="ARBA" id="ARBA00023002"/>
    </source>
</evidence>
<dbReference type="InterPro" id="IPR036396">
    <property type="entry name" value="Cyt_P450_sf"/>
</dbReference>
<comment type="similarity">
    <text evidence="1">Belongs to the cytochrome P450 family.</text>
</comment>
<organism evidence="8 9">
    <name type="scientific">Hyphodiscus hymeniophilus</name>
    <dbReference type="NCBI Taxonomy" id="353542"/>
    <lineage>
        <taxon>Eukaryota</taxon>
        <taxon>Fungi</taxon>
        <taxon>Dikarya</taxon>
        <taxon>Ascomycota</taxon>
        <taxon>Pezizomycotina</taxon>
        <taxon>Leotiomycetes</taxon>
        <taxon>Helotiales</taxon>
        <taxon>Hyphodiscaceae</taxon>
        <taxon>Hyphodiscus</taxon>
    </lineage>
</organism>
<protein>
    <submittedName>
        <fullName evidence="8">Cytochrome P450 monooxygenase yanC</fullName>
    </submittedName>
</protein>
<evidence type="ECO:0000313" key="8">
    <source>
        <dbReference type="EMBL" id="KAG0649213.1"/>
    </source>
</evidence>
<evidence type="ECO:0000256" key="6">
    <source>
        <dbReference type="PIRSR" id="PIRSR602401-1"/>
    </source>
</evidence>
<name>A0A9P7AX33_9HELO</name>
<dbReference type="InterPro" id="IPR002401">
    <property type="entry name" value="Cyt_P450_E_grp-I"/>
</dbReference>
<dbReference type="PRINTS" id="PR00463">
    <property type="entry name" value="EP450I"/>
</dbReference>
<feature type="transmembrane region" description="Helical" evidence="7">
    <location>
        <begin position="6"/>
        <end position="27"/>
    </location>
</feature>
<reference evidence="8" key="1">
    <citation type="submission" date="2019-07" db="EMBL/GenBank/DDBJ databases">
        <title>Hyphodiscus hymeniophilus genome sequencing and assembly.</title>
        <authorList>
            <person name="Kramer G."/>
            <person name="Nodwell J."/>
        </authorList>
    </citation>
    <scope>NUCLEOTIDE SEQUENCE</scope>
    <source>
        <strain evidence="8">ATCC 34498</strain>
    </source>
</reference>
<dbReference type="InterPro" id="IPR050364">
    <property type="entry name" value="Cytochrome_P450_fung"/>
</dbReference>
<accession>A0A9P7AX33</accession>
<feature type="binding site" description="axial binding residue" evidence="6">
    <location>
        <position position="410"/>
    </location>
    <ligand>
        <name>heme</name>
        <dbReference type="ChEBI" id="CHEBI:30413"/>
    </ligand>
    <ligandPart>
        <name>Fe</name>
        <dbReference type="ChEBI" id="CHEBI:18248"/>
    </ligandPart>
</feature>
<keyword evidence="2 6" id="KW-0479">Metal-binding</keyword>
<dbReference type="GO" id="GO:0016705">
    <property type="term" value="F:oxidoreductase activity, acting on paired donors, with incorporation or reduction of molecular oxygen"/>
    <property type="evidence" value="ECO:0007669"/>
    <property type="project" value="InterPro"/>
</dbReference>
<dbReference type="GO" id="GO:0020037">
    <property type="term" value="F:heme binding"/>
    <property type="evidence" value="ECO:0007669"/>
    <property type="project" value="InterPro"/>
</dbReference>
<comment type="caution">
    <text evidence="8">The sequence shown here is derived from an EMBL/GenBank/DDBJ whole genome shotgun (WGS) entry which is preliminary data.</text>
</comment>
<dbReference type="OrthoDB" id="1103324at2759"/>
<evidence type="ECO:0000256" key="1">
    <source>
        <dbReference type="ARBA" id="ARBA00010617"/>
    </source>
</evidence>
<dbReference type="AlphaFoldDB" id="A0A9P7AX33"/>
<dbReference type="InterPro" id="IPR001128">
    <property type="entry name" value="Cyt_P450"/>
</dbReference>
<evidence type="ECO:0000256" key="2">
    <source>
        <dbReference type="ARBA" id="ARBA00022723"/>
    </source>
</evidence>
<keyword evidence="5 8" id="KW-0503">Monooxygenase</keyword>
<proteinExistence type="inferred from homology"/>
<keyword evidence="7" id="KW-0472">Membrane</keyword>
<dbReference type="SUPFAM" id="SSF48264">
    <property type="entry name" value="Cytochrome P450"/>
    <property type="match status" value="1"/>
</dbReference>
<keyword evidence="4 6" id="KW-0408">Iron</keyword>
<dbReference type="PANTHER" id="PTHR46300">
    <property type="entry name" value="P450, PUTATIVE (EUROFUNG)-RELATED-RELATED"/>
    <property type="match status" value="1"/>
</dbReference>
<dbReference type="PANTHER" id="PTHR46300:SF2">
    <property type="entry name" value="CYTOCHROME P450 MONOOXYGENASE ALNH-RELATED"/>
    <property type="match status" value="1"/>
</dbReference>
<keyword evidence="7" id="KW-0812">Transmembrane</keyword>
<keyword evidence="9" id="KW-1185">Reference proteome</keyword>
<dbReference type="Pfam" id="PF00067">
    <property type="entry name" value="p450"/>
    <property type="match status" value="1"/>
</dbReference>
<dbReference type="PRINTS" id="PR00385">
    <property type="entry name" value="P450"/>
</dbReference>
<evidence type="ECO:0000313" key="9">
    <source>
        <dbReference type="Proteomes" id="UP000785200"/>
    </source>
</evidence>
<keyword evidence="3" id="KW-0560">Oxidoreductase</keyword>
<comment type="cofactor">
    <cofactor evidence="6">
        <name>heme</name>
        <dbReference type="ChEBI" id="CHEBI:30413"/>
    </cofactor>
</comment>
<dbReference type="Gene3D" id="1.10.630.10">
    <property type="entry name" value="Cytochrome P450"/>
    <property type="match status" value="1"/>
</dbReference>
<dbReference type="Proteomes" id="UP000785200">
    <property type="component" value="Unassembled WGS sequence"/>
</dbReference>
<sequence>MALLDFSLLPAGFVIALGSIIYVVLFVGRRGRNFPDEWAKTYGGMFSLKLGTTTAVVLTDRRIIKQLLDKKASTSSNRPRNEVSQMIGEGDHMLLMDNTPTWRLYRKQIHQDLTETLCDKTHSKLQHAESVQMLHDMLEAPQHWTNHLKRFSNSVITSIVYGIRSPTIDAPHSRKLSELVEIWARINELGATPPIDIFPFLKWIPQRFFNNWVDRTLKVHDAMHELYESLLKTILKRRESVGSTGSMIDRLLDQQEKSGLTTHQITLLSGVTTKGGSDTSAAVLTSCVQALVTFPEVQKKAQAEIDAIIGEDRIPSWEDYEKLPYVGALVKEAMRWRPVAPLSVPHALSEGTICFINVWGLHHDESKFPGHDTFDPDHYKGRTMLAADYANSAEYENRDHYGYGNGRRICPGIHLADRGLFHAIVKMLWAFDIKMENDPKTGQAIVPNTDMLTGYREGLTACAYDFPIQMIVRSEQRRATIMKEFAEAKANVFPKYEKTQFS</sequence>
<keyword evidence="7" id="KW-1133">Transmembrane helix</keyword>
<keyword evidence="6" id="KW-0349">Heme</keyword>
<dbReference type="EMBL" id="VNKQ01000008">
    <property type="protein sequence ID" value="KAG0649213.1"/>
    <property type="molecule type" value="Genomic_DNA"/>
</dbReference>
<dbReference type="GO" id="GO:0005506">
    <property type="term" value="F:iron ion binding"/>
    <property type="evidence" value="ECO:0007669"/>
    <property type="project" value="InterPro"/>
</dbReference>
<evidence type="ECO:0000256" key="5">
    <source>
        <dbReference type="ARBA" id="ARBA00023033"/>
    </source>
</evidence>